<evidence type="ECO:0000256" key="3">
    <source>
        <dbReference type="ARBA" id="ARBA00022792"/>
    </source>
</evidence>
<keyword evidence="6" id="KW-0472">Membrane</keyword>
<proteinExistence type="inferred from homology"/>
<dbReference type="Pfam" id="PF10075">
    <property type="entry name" value="CSN8_PSD8_EIF3K"/>
    <property type="match status" value="1"/>
</dbReference>
<dbReference type="Proteomes" id="UP000677054">
    <property type="component" value="Unassembled WGS sequence"/>
</dbReference>
<dbReference type="InterPro" id="IPR018796">
    <property type="entry name" value="COA8"/>
</dbReference>
<evidence type="ECO:0000313" key="8">
    <source>
        <dbReference type="EMBL" id="CAD7245628.1"/>
    </source>
</evidence>
<protein>
    <recommendedName>
        <fullName evidence="7">CSN8/PSMD8/EIF3K domain-containing protein</fullName>
    </recommendedName>
</protein>
<accession>A0A7R8X987</accession>
<evidence type="ECO:0000256" key="2">
    <source>
        <dbReference type="ARBA" id="ARBA00005453"/>
    </source>
</evidence>
<evidence type="ECO:0000259" key="7">
    <source>
        <dbReference type="Pfam" id="PF10075"/>
    </source>
</evidence>
<comment type="subcellular location">
    <subcellularLocation>
        <location evidence="1">Mitochondrion inner membrane</location>
        <topology evidence="1">Peripheral membrane protein</topology>
        <orientation evidence="1">Matrix side</orientation>
    </subcellularLocation>
</comment>
<dbReference type="InterPro" id="IPR033464">
    <property type="entry name" value="CSN8_PSD8_EIF3K"/>
</dbReference>
<dbReference type="EMBL" id="LR900423">
    <property type="protein sequence ID" value="CAD7245628.1"/>
    <property type="molecule type" value="Genomic_DNA"/>
</dbReference>
<organism evidence="8">
    <name type="scientific">Darwinula stevensoni</name>
    <dbReference type="NCBI Taxonomy" id="69355"/>
    <lineage>
        <taxon>Eukaryota</taxon>
        <taxon>Metazoa</taxon>
        <taxon>Ecdysozoa</taxon>
        <taxon>Arthropoda</taxon>
        <taxon>Crustacea</taxon>
        <taxon>Oligostraca</taxon>
        <taxon>Ostracoda</taxon>
        <taxon>Podocopa</taxon>
        <taxon>Podocopida</taxon>
        <taxon>Darwinulocopina</taxon>
        <taxon>Darwinuloidea</taxon>
        <taxon>Darwinulidae</taxon>
        <taxon>Darwinula</taxon>
    </lineage>
</organism>
<evidence type="ECO:0000256" key="1">
    <source>
        <dbReference type="ARBA" id="ARBA00004443"/>
    </source>
</evidence>
<sequence length="330" mass="38070">MNKGKLGLGRSGPGHAGDGADFVKEVEVAMRNLEQQELKGFIDDAAADNYAQLLCCYLYTYDLCNAKMLWKRIPQRLKVGELAAIWKLGTFLWKKDYIGFYAAARGTEWSDPVKDILKRLIGLVQNHCVDLVREAYSSADVQDVSAVVGGQEFIPKDWIVEGDLVYPTKPTPPEQIRIAPRGDELAQGTSWFPWYSILNESMNLRSSISCARRHFHVSLPYASATKDWVGPRDPVSNIRPLKLPSHPQDSKKELEDLQQWHQEFWTTQNKLYAKEKEEWLARGGDLSEFHKNFLDVHRRTHIEYTKEWYKRNTRGLWTQLKTVLSRMLRT</sequence>
<evidence type="ECO:0000256" key="4">
    <source>
        <dbReference type="ARBA" id="ARBA00022946"/>
    </source>
</evidence>
<evidence type="ECO:0000256" key="5">
    <source>
        <dbReference type="ARBA" id="ARBA00023128"/>
    </source>
</evidence>
<dbReference type="PANTHER" id="PTHR31107">
    <property type="entry name" value="APOPTOGENIC PROTEIN 1, MITOCHONDRIAL"/>
    <property type="match status" value="1"/>
</dbReference>
<dbReference type="OrthoDB" id="6246201at2759"/>
<comment type="similarity">
    <text evidence="2">Belongs to the COA8 family.</text>
</comment>
<keyword evidence="5" id="KW-0496">Mitochondrion</keyword>
<keyword evidence="3" id="KW-0999">Mitochondrion inner membrane</keyword>
<dbReference type="AlphaFoldDB" id="A0A7R8X987"/>
<reference evidence="8" key="1">
    <citation type="submission" date="2020-11" db="EMBL/GenBank/DDBJ databases">
        <authorList>
            <person name="Tran Van P."/>
        </authorList>
    </citation>
    <scope>NUCLEOTIDE SEQUENCE</scope>
</reference>
<gene>
    <name evidence="8" type="ORF">DSTB1V02_LOCUS5498</name>
</gene>
<evidence type="ECO:0000313" key="9">
    <source>
        <dbReference type="Proteomes" id="UP000677054"/>
    </source>
</evidence>
<dbReference type="GO" id="GO:0005743">
    <property type="term" value="C:mitochondrial inner membrane"/>
    <property type="evidence" value="ECO:0007669"/>
    <property type="project" value="UniProtKB-SubCell"/>
</dbReference>
<dbReference type="PANTHER" id="PTHR31107:SF2">
    <property type="entry name" value="CYTOCHROME C OXIDASE ASSEMBLY FACTOR 8"/>
    <property type="match status" value="1"/>
</dbReference>
<dbReference type="EMBL" id="CAJPEV010000906">
    <property type="protein sequence ID" value="CAG0889435.1"/>
    <property type="molecule type" value="Genomic_DNA"/>
</dbReference>
<keyword evidence="4" id="KW-0809">Transit peptide</keyword>
<dbReference type="Pfam" id="PF10231">
    <property type="entry name" value="COA8"/>
    <property type="match status" value="1"/>
</dbReference>
<name>A0A7R8X987_9CRUS</name>
<keyword evidence="9" id="KW-1185">Reference proteome</keyword>
<evidence type="ECO:0000256" key="6">
    <source>
        <dbReference type="ARBA" id="ARBA00023136"/>
    </source>
</evidence>
<feature type="domain" description="CSN8/PSMD8/EIF3K" evidence="7">
    <location>
        <begin position="48"/>
        <end position="151"/>
    </location>
</feature>
<dbReference type="GO" id="GO:0097193">
    <property type="term" value="P:intrinsic apoptotic signaling pathway"/>
    <property type="evidence" value="ECO:0007669"/>
    <property type="project" value="InterPro"/>
</dbReference>